<accession>A0A1H3C132</accession>
<comment type="similarity">
    <text evidence="1">Belongs to the V-ATPase F subunit family.</text>
</comment>
<protein>
    <submittedName>
        <fullName evidence="4">V/A-type H+-transporting ATPase subunit F</fullName>
    </submittedName>
</protein>
<evidence type="ECO:0000256" key="3">
    <source>
        <dbReference type="ARBA" id="ARBA00023065"/>
    </source>
</evidence>
<evidence type="ECO:0000256" key="1">
    <source>
        <dbReference type="ARBA" id="ARBA00010148"/>
    </source>
</evidence>
<evidence type="ECO:0000313" key="4">
    <source>
        <dbReference type="EMBL" id="SDX47628.1"/>
    </source>
</evidence>
<dbReference type="EMBL" id="FNOU01000002">
    <property type="protein sequence ID" value="SDX47628.1"/>
    <property type="molecule type" value="Genomic_DNA"/>
</dbReference>
<sequence>MSEHQHKGKVAVIGDRDSVMIFQALGFHTVYADDPLTIEKAIHRLSREGFPVIYITETAAAQAEDTINLYKTEPYPAIIPIPSRFGSEGVGMKGIQDNIEKAIGADIL</sequence>
<dbReference type="RefSeq" id="WP_090243138.1">
    <property type="nucleotide sequence ID" value="NZ_FNOU01000002.1"/>
</dbReference>
<gene>
    <name evidence="4" type="ORF">SAMN04488579_102287</name>
</gene>
<evidence type="ECO:0000313" key="5">
    <source>
        <dbReference type="Proteomes" id="UP000199652"/>
    </source>
</evidence>
<dbReference type="Proteomes" id="UP000199652">
    <property type="component" value="Unassembled WGS sequence"/>
</dbReference>
<keyword evidence="5" id="KW-1185">Reference proteome</keyword>
<keyword evidence="2" id="KW-0813">Transport</keyword>
<dbReference type="STRING" id="1528.SAMN04488579_102287"/>
<proteinExistence type="inferred from homology"/>
<reference evidence="5" key="1">
    <citation type="submission" date="2016-10" db="EMBL/GenBank/DDBJ databases">
        <authorList>
            <person name="Varghese N."/>
            <person name="Submissions S."/>
        </authorList>
    </citation>
    <scope>NUCLEOTIDE SEQUENCE [LARGE SCALE GENOMIC DNA]</scope>
    <source>
        <strain evidence="5">VPI 5359</strain>
    </source>
</reference>
<dbReference type="InterPro" id="IPR036906">
    <property type="entry name" value="ATPase_V1_fsu_sf"/>
</dbReference>
<keyword evidence="3" id="KW-0406">Ion transport</keyword>
<evidence type="ECO:0000256" key="2">
    <source>
        <dbReference type="ARBA" id="ARBA00022448"/>
    </source>
</evidence>
<dbReference type="OrthoDB" id="5311at2"/>
<dbReference type="Gene3D" id="3.40.50.10580">
    <property type="entry name" value="ATPase, V1 complex, subunit F"/>
    <property type="match status" value="1"/>
</dbReference>
<organism evidence="4 5">
    <name type="scientific">Eubacterium barkeri</name>
    <name type="common">Clostridium barkeri</name>
    <dbReference type="NCBI Taxonomy" id="1528"/>
    <lineage>
        <taxon>Bacteria</taxon>
        <taxon>Bacillati</taxon>
        <taxon>Bacillota</taxon>
        <taxon>Clostridia</taxon>
        <taxon>Eubacteriales</taxon>
        <taxon>Eubacteriaceae</taxon>
        <taxon>Eubacterium</taxon>
    </lineage>
</organism>
<dbReference type="Pfam" id="PF01990">
    <property type="entry name" value="ATP-synt_F"/>
    <property type="match status" value="1"/>
</dbReference>
<dbReference type="SUPFAM" id="SSF159468">
    <property type="entry name" value="AtpF-like"/>
    <property type="match status" value="1"/>
</dbReference>
<dbReference type="AlphaFoldDB" id="A0A1H3C132"/>
<dbReference type="GO" id="GO:0046961">
    <property type="term" value="F:proton-transporting ATPase activity, rotational mechanism"/>
    <property type="evidence" value="ECO:0007669"/>
    <property type="project" value="InterPro"/>
</dbReference>
<dbReference type="InterPro" id="IPR008218">
    <property type="entry name" value="ATPase_V1-cplx_f_g_su"/>
</dbReference>
<name>A0A1H3C132_EUBBA</name>